<accession>Q0U813</accession>
<dbReference type="eggNOG" id="ENOG502RZ2Z">
    <property type="taxonomic scope" value="Eukaryota"/>
</dbReference>
<dbReference type="GeneID" id="5979245"/>
<organism evidence="2 3">
    <name type="scientific">Phaeosphaeria nodorum (strain SN15 / ATCC MYA-4574 / FGSC 10173)</name>
    <name type="common">Glume blotch fungus</name>
    <name type="synonym">Parastagonospora nodorum</name>
    <dbReference type="NCBI Taxonomy" id="321614"/>
    <lineage>
        <taxon>Eukaryota</taxon>
        <taxon>Fungi</taxon>
        <taxon>Dikarya</taxon>
        <taxon>Ascomycota</taxon>
        <taxon>Pezizomycotina</taxon>
        <taxon>Dothideomycetes</taxon>
        <taxon>Pleosporomycetidae</taxon>
        <taxon>Pleosporales</taxon>
        <taxon>Pleosporineae</taxon>
        <taxon>Phaeosphaeriaceae</taxon>
        <taxon>Parastagonospora</taxon>
    </lineage>
</organism>
<dbReference type="Gene3D" id="3.40.50.880">
    <property type="match status" value="1"/>
</dbReference>
<feature type="domain" description="ThuA-like" evidence="1">
    <location>
        <begin position="12"/>
        <end position="171"/>
    </location>
</feature>
<dbReference type="PANTHER" id="PTHR40469">
    <property type="entry name" value="SECRETED GLYCOSYL HYDROLASE"/>
    <property type="match status" value="1"/>
</dbReference>
<dbReference type="EMBL" id="CH445345">
    <property type="protein sequence ID" value="EAT80513.1"/>
    <property type="molecule type" value="Genomic_DNA"/>
</dbReference>
<dbReference type="OMA" id="TEYYHES"/>
<protein>
    <recommendedName>
        <fullName evidence="1">ThuA-like domain-containing protein</fullName>
    </recommendedName>
</protein>
<dbReference type="InParanoid" id="Q0U813"/>
<dbReference type="InterPro" id="IPR029062">
    <property type="entry name" value="Class_I_gatase-like"/>
</dbReference>
<proteinExistence type="predicted"/>
<evidence type="ECO:0000259" key="1">
    <source>
        <dbReference type="Pfam" id="PF06283"/>
    </source>
</evidence>
<dbReference type="HOGENOM" id="CLU_057383_1_2_1"/>
<dbReference type="Proteomes" id="UP000001055">
    <property type="component" value="Unassembled WGS sequence"/>
</dbReference>
<evidence type="ECO:0000313" key="3">
    <source>
        <dbReference type="Proteomes" id="UP000001055"/>
    </source>
</evidence>
<name>Q0U813_PHANO</name>
<dbReference type="InterPro" id="IPR029010">
    <property type="entry name" value="ThuA-like"/>
</dbReference>
<evidence type="ECO:0000313" key="2">
    <source>
        <dbReference type="EMBL" id="EAT80513.1"/>
    </source>
</evidence>
<gene>
    <name evidence="2" type="ORF">SNOG_12101</name>
</gene>
<dbReference type="RefSeq" id="XP_001802335.1">
    <property type="nucleotide sequence ID" value="XM_001802283.1"/>
</dbReference>
<dbReference type="VEuPathDB" id="FungiDB:JI435_121010"/>
<dbReference type="AlphaFoldDB" id="Q0U813"/>
<dbReference type="KEGG" id="pno:SNOG_12101"/>
<dbReference type="SUPFAM" id="SSF52317">
    <property type="entry name" value="Class I glutamine amidotransferase-like"/>
    <property type="match status" value="1"/>
</dbReference>
<dbReference type="Pfam" id="PF06283">
    <property type="entry name" value="ThuA"/>
    <property type="match status" value="1"/>
</dbReference>
<sequence>MAPTITPTPPFRVLVFTKTSGYRHDSIPASIRALHSLAETTKHFTLTATEDATLFTPALLAPFSVIILLQTLGPIFTPLQLSALKNFVRAGGGVVAIHAAAAGMPGDAWYAKLCGAAFDMHPPPSPGTLIVEKDNEGHFVPSNSEGREGWVDEWYNFTSHPRENGNLEILLRGGYEHVRRGQDGGGSSAGVVSGVRGGEEFLHCIGAF</sequence>
<reference evidence="3" key="1">
    <citation type="journal article" date="2007" name="Plant Cell">
        <title>Dothideomycete-plant interactions illuminated by genome sequencing and EST analysis of the wheat pathogen Stagonospora nodorum.</title>
        <authorList>
            <person name="Hane J.K."/>
            <person name="Lowe R.G."/>
            <person name="Solomon P.S."/>
            <person name="Tan K.C."/>
            <person name="Schoch C.L."/>
            <person name="Spatafora J.W."/>
            <person name="Crous P.W."/>
            <person name="Kodira C."/>
            <person name="Birren B.W."/>
            <person name="Galagan J.E."/>
            <person name="Torriani S.F."/>
            <person name="McDonald B.A."/>
            <person name="Oliver R.P."/>
        </authorList>
    </citation>
    <scope>NUCLEOTIDE SEQUENCE [LARGE SCALE GENOMIC DNA]</scope>
    <source>
        <strain evidence="3">SN15 / ATCC MYA-4574 / FGSC 10173</strain>
    </source>
</reference>
<dbReference type="PANTHER" id="PTHR40469:SF2">
    <property type="entry name" value="GALACTOSE-BINDING DOMAIN-LIKE SUPERFAMILY PROTEIN"/>
    <property type="match status" value="1"/>
</dbReference>